<evidence type="ECO:0000313" key="11">
    <source>
        <dbReference type="Proteomes" id="UP000077881"/>
    </source>
</evidence>
<evidence type="ECO:0000313" key="10">
    <source>
        <dbReference type="EMBL" id="OAK67624.1"/>
    </source>
</evidence>
<keyword evidence="11" id="KW-1185">Reference proteome</keyword>
<evidence type="ECO:0000256" key="6">
    <source>
        <dbReference type="ARBA" id="ARBA00023136"/>
    </source>
</evidence>
<comment type="similarity">
    <text evidence="2">Belongs to the CpsC/CapA family.</text>
</comment>
<dbReference type="EMBL" id="LDJR01000060">
    <property type="protein sequence ID" value="OAK67624.1"/>
    <property type="molecule type" value="Genomic_DNA"/>
</dbReference>
<dbReference type="AlphaFoldDB" id="A0A177ZIM4"/>
<gene>
    <name evidence="10" type="ORF">ABB05_21190</name>
</gene>
<dbReference type="Pfam" id="PF02706">
    <property type="entry name" value="Wzz"/>
    <property type="match status" value="1"/>
</dbReference>
<dbReference type="InterPro" id="IPR032807">
    <property type="entry name" value="GNVR"/>
</dbReference>
<dbReference type="GO" id="GO:0005886">
    <property type="term" value="C:plasma membrane"/>
    <property type="evidence" value="ECO:0007669"/>
    <property type="project" value="UniProtKB-SubCell"/>
</dbReference>
<dbReference type="RefSeq" id="WP_064468868.1">
    <property type="nucleotide sequence ID" value="NZ_LDJR01000060.1"/>
</dbReference>
<comment type="subcellular location">
    <subcellularLocation>
        <location evidence="1">Cell membrane</location>
        <topology evidence="1">Multi-pass membrane protein</topology>
    </subcellularLocation>
</comment>
<feature type="domain" description="Tyrosine-protein kinase G-rich" evidence="9">
    <location>
        <begin position="148"/>
        <end position="194"/>
    </location>
</feature>
<evidence type="ECO:0000256" key="4">
    <source>
        <dbReference type="ARBA" id="ARBA00022692"/>
    </source>
</evidence>
<keyword evidence="4 7" id="KW-0812">Transmembrane</keyword>
<keyword evidence="5 7" id="KW-1133">Transmembrane helix</keyword>
<evidence type="ECO:0000256" key="3">
    <source>
        <dbReference type="ARBA" id="ARBA00022475"/>
    </source>
</evidence>
<dbReference type="PANTHER" id="PTHR32309">
    <property type="entry name" value="TYROSINE-PROTEIN KINASE"/>
    <property type="match status" value="1"/>
</dbReference>
<accession>A0A177ZIM4</accession>
<comment type="caution">
    <text evidence="10">The sequence shown here is derived from an EMBL/GenBank/DDBJ whole genome shotgun (WGS) entry which is preliminary data.</text>
</comment>
<dbReference type="PANTHER" id="PTHR32309:SF13">
    <property type="entry name" value="FERRIC ENTEROBACTIN TRANSPORT PROTEIN FEPE"/>
    <property type="match status" value="1"/>
</dbReference>
<dbReference type="InterPro" id="IPR003856">
    <property type="entry name" value="LPS_length_determ_N"/>
</dbReference>
<dbReference type="Pfam" id="PF13807">
    <property type="entry name" value="GNVR"/>
    <property type="match status" value="1"/>
</dbReference>
<dbReference type="STRING" id="217031.ABB05_21190"/>
<evidence type="ECO:0000259" key="8">
    <source>
        <dbReference type="Pfam" id="PF02706"/>
    </source>
</evidence>
<evidence type="ECO:0000256" key="5">
    <source>
        <dbReference type="ARBA" id="ARBA00022989"/>
    </source>
</evidence>
<dbReference type="GO" id="GO:0004713">
    <property type="term" value="F:protein tyrosine kinase activity"/>
    <property type="evidence" value="ECO:0007669"/>
    <property type="project" value="TreeGrafter"/>
</dbReference>
<evidence type="ECO:0000256" key="7">
    <source>
        <dbReference type="SAM" id="Phobius"/>
    </source>
</evidence>
<feature type="transmembrane region" description="Helical" evidence="7">
    <location>
        <begin position="174"/>
        <end position="195"/>
    </location>
</feature>
<organism evidence="10 11">
    <name type="scientific">Lederbergia galactosidilytica</name>
    <dbReference type="NCBI Taxonomy" id="217031"/>
    <lineage>
        <taxon>Bacteria</taxon>
        <taxon>Bacillati</taxon>
        <taxon>Bacillota</taxon>
        <taxon>Bacilli</taxon>
        <taxon>Bacillales</taxon>
        <taxon>Bacillaceae</taxon>
        <taxon>Lederbergia</taxon>
    </lineage>
</organism>
<keyword evidence="6 7" id="KW-0472">Membrane</keyword>
<evidence type="ECO:0000256" key="2">
    <source>
        <dbReference type="ARBA" id="ARBA00006683"/>
    </source>
</evidence>
<feature type="domain" description="Polysaccharide chain length determinant N-terminal" evidence="8">
    <location>
        <begin position="3"/>
        <end position="94"/>
    </location>
</feature>
<protein>
    <submittedName>
        <fullName evidence="10">Capsular biosynthesis protein</fullName>
    </submittedName>
</protein>
<dbReference type="Proteomes" id="UP000077881">
    <property type="component" value="Unassembled WGS sequence"/>
</dbReference>
<sequence length="246" mass="26957">MEETISLKELMQTLRKRMTLIVLITVAAMVLSGAVSFFVLTPIYQSSTQLLVNQSKNDQPVYNPSEIQTNLQLINTYNVIITTPRILDKVITDLNLEMTVNQLKDKISVQSAKDSQVVNITVQDPDPNQAAAIANKVAEVFEGDIVDLMNVDNVNILTKAEVGAKASPVKPQPLLNILIAAVVGLMLGVGLAFLLDYFDNTVKTAEDIEKLLELPMLGAVANIEDQKIQRKVNSSRGARVRSEQVG</sequence>
<evidence type="ECO:0000259" key="9">
    <source>
        <dbReference type="Pfam" id="PF13807"/>
    </source>
</evidence>
<dbReference type="PATRIC" id="fig|217031.6.peg.4605"/>
<dbReference type="OrthoDB" id="2360475at2"/>
<feature type="transmembrane region" description="Helical" evidence="7">
    <location>
        <begin position="20"/>
        <end position="44"/>
    </location>
</feature>
<keyword evidence="3" id="KW-1003">Cell membrane</keyword>
<name>A0A177ZIM4_9BACI</name>
<evidence type="ECO:0000256" key="1">
    <source>
        <dbReference type="ARBA" id="ARBA00004651"/>
    </source>
</evidence>
<proteinExistence type="inferred from homology"/>
<reference evidence="10 11" key="1">
    <citation type="submission" date="2015-05" db="EMBL/GenBank/DDBJ databases">
        <title>Comparison of genome.</title>
        <authorList>
            <person name="Zheng Z."/>
            <person name="Sun M."/>
        </authorList>
    </citation>
    <scope>NUCLEOTIDE SEQUENCE [LARGE SCALE GENOMIC DNA]</scope>
    <source>
        <strain evidence="10 11">G25-74</strain>
    </source>
</reference>
<dbReference type="InterPro" id="IPR050445">
    <property type="entry name" value="Bact_polysacc_biosynth/exp"/>
</dbReference>